<gene>
    <name evidence="7" type="primary">PUS10</name>
</gene>
<dbReference type="GO" id="GO:0031119">
    <property type="term" value="P:tRNA pseudouridine synthesis"/>
    <property type="evidence" value="ECO:0007669"/>
    <property type="project" value="TreeGrafter"/>
</dbReference>
<keyword evidence="3" id="KW-0819">tRNA processing</keyword>
<evidence type="ECO:0000256" key="2">
    <source>
        <dbReference type="ARBA" id="ARBA00012787"/>
    </source>
</evidence>
<dbReference type="InterPro" id="IPR020103">
    <property type="entry name" value="PsdUridine_synth_cat_dom_sf"/>
</dbReference>
<dbReference type="Gene3D" id="3.30.70.3190">
    <property type="match status" value="1"/>
</dbReference>
<sequence length="468" mass="52436">MDPDSEEDDDWTKYADTGYTSSYDPWADMVPATELEEEEFDDEFDEFDDTHSTPRDIPRCPAPSGIEHAIRIGTCNHCLGRVAGVRIAGDPLQLVGERVREQALERDPDLKADDEIDCCPFCEDLFLELDLIATRIMSAVDGAEFSKIQLGIHFSKDHVAAEEVLRSTLAATGSRPLKASLSDAIQSTVAERLPGINWVKERPEVMLLFDTLTLGVNADLRALFLYGRYRKHERGIPQTRWPCRACRGRDGGCESCNGTGQQYPHSIQSLVCEPLIESSGASSDSFHGMGREDIDVRCLGDGRPFVAELKSPLRRTLDLEKLTKNINKAAENQIEIHGLRLSNRAEVSRIKETKAEKSYTICFTSDHGLTDDEIHTRIQSLSGQMLEQQTPQRVAHRRADKVRQRKVISIENILIADQEIQFDVRCESGTYVKELVHSDEGRTIPSVAALLEADCKVVWLDVKDIHAD</sequence>
<dbReference type="AlphaFoldDB" id="A0A075FYF1"/>
<name>A0A075FYF1_9EURY</name>
<dbReference type="SUPFAM" id="SSF55120">
    <property type="entry name" value="Pseudouridine synthase"/>
    <property type="match status" value="1"/>
</dbReference>
<comment type="similarity">
    <text evidence="1">Belongs to the pseudouridine synthase Pus10 family.</text>
</comment>
<reference evidence="7" key="1">
    <citation type="journal article" date="2014" name="Genome Biol. Evol.">
        <title>Pangenome evidence for extensive interdomain horizontal transfer affecting lineage core and shell genes in uncultured planktonic thaumarchaeota and euryarchaeota.</title>
        <authorList>
            <person name="Deschamps P."/>
            <person name="Zivanovic Y."/>
            <person name="Moreira D."/>
            <person name="Rodriguez-Valera F."/>
            <person name="Lopez-Garcia P."/>
        </authorList>
    </citation>
    <scope>NUCLEOTIDE SEQUENCE</scope>
</reference>
<feature type="region of interest" description="Disordered" evidence="5">
    <location>
        <begin position="1"/>
        <end position="22"/>
    </location>
</feature>
<dbReference type="NCBIfam" id="TIGR01213">
    <property type="entry name" value="pseudo_Pus10arc"/>
    <property type="match status" value="1"/>
</dbReference>
<dbReference type="EC" id="5.4.99.25" evidence="2"/>
<feature type="compositionally biased region" description="Acidic residues" evidence="5">
    <location>
        <begin position="1"/>
        <end position="10"/>
    </location>
</feature>
<feature type="domain" description="Pus10-like C-terminal" evidence="6">
    <location>
        <begin position="224"/>
        <end position="465"/>
    </location>
</feature>
<dbReference type="InterPro" id="IPR048741">
    <property type="entry name" value="Pus10-like_C"/>
</dbReference>
<dbReference type="PANTHER" id="PTHR21568">
    <property type="entry name" value="TRNA PSEUDOURIDINE SYNTHASE PUS10"/>
    <property type="match status" value="1"/>
</dbReference>
<proteinExistence type="inferred from homology"/>
<accession>A0A075FYF1</accession>
<dbReference type="EMBL" id="KF900472">
    <property type="protein sequence ID" value="AIE96214.1"/>
    <property type="molecule type" value="Genomic_DNA"/>
</dbReference>
<dbReference type="Pfam" id="PF21238">
    <property type="entry name" value="Pus10_C"/>
    <property type="match status" value="1"/>
</dbReference>
<organism evidence="7">
    <name type="scientific">uncultured marine group II/III euryarchaeote AD1000_74_G12</name>
    <dbReference type="NCBI Taxonomy" id="1457807"/>
    <lineage>
        <taxon>Archaea</taxon>
        <taxon>Methanobacteriati</taxon>
        <taxon>Methanobacteriota</taxon>
        <taxon>environmental samples</taxon>
    </lineage>
</organism>
<evidence type="ECO:0000313" key="7">
    <source>
        <dbReference type="EMBL" id="AIE96214.1"/>
    </source>
</evidence>
<dbReference type="GO" id="GO:0160148">
    <property type="term" value="F:tRNA pseudouridine(55) synthase activity"/>
    <property type="evidence" value="ECO:0007669"/>
    <property type="project" value="UniProtKB-EC"/>
</dbReference>
<evidence type="ECO:0000259" key="6">
    <source>
        <dbReference type="Pfam" id="PF21238"/>
    </source>
</evidence>
<keyword evidence="4" id="KW-0413">Isomerase</keyword>
<evidence type="ECO:0000256" key="3">
    <source>
        <dbReference type="ARBA" id="ARBA00022694"/>
    </source>
</evidence>
<protein>
    <recommendedName>
        <fullName evidence="2">tRNA pseudouridine(55) synthase</fullName>
        <ecNumber evidence="2">5.4.99.25</ecNumber>
    </recommendedName>
</protein>
<dbReference type="GO" id="GO:0003723">
    <property type="term" value="F:RNA binding"/>
    <property type="evidence" value="ECO:0007669"/>
    <property type="project" value="InterPro"/>
</dbReference>
<dbReference type="InterPro" id="IPR039894">
    <property type="entry name" value="Pus10-like"/>
</dbReference>
<dbReference type="Gene3D" id="3.30.70.2510">
    <property type="match status" value="1"/>
</dbReference>
<dbReference type="PANTHER" id="PTHR21568:SF0">
    <property type="entry name" value="TRNA PSEUDOURIDINE SYNTHASE PUS10"/>
    <property type="match status" value="1"/>
</dbReference>
<evidence type="ECO:0000256" key="1">
    <source>
        <dbReference type="ARBA" id="ARBA00009652"/>
    </source>
</evidence>
<dbReference type="FunFam" id="3.30.70.2510:FF:000001">
    <property type="entry name" value="tRNA pseudouridine synthase Pus10"/>
    <property type="match status" value="1"/>
</dbReference>
<evidence type="ECO:0000256" key="5">
    <source>
        <dbReference type="SAM" id="MobiDB-lite"/>
    </source>
</evidence>
<evidence type="ECO:0000256" key="4">
    <source>
        <dbReference type="ARBA" id="ARBA00023235"/>
    </source>
</evidence>